<dbReference type="InterPro" id="IPR029058">
    <property type="entry name" value="AB_hydrolase_fold"/>
</dbReference>
<name>A0ABN1ZDV9_9MICO</name>
<dbReference type="Gene3D" id="3.40.50.1820">
    <property type="entry name" value="alpha/beta hydrolase"/>
    <property type="match status" value="1"/>
</dbReference>
<comment type="caution">
    <text evidence="2">The sequence shown here is derived from an EMBL/GenBank/DDBJ whole genome shotgun (WGS) entry which is preliminary data.</text>
</comment>
<sequence>MLLHAETAGEGSETVVLLHGMAGSAESWWRVTGLLVDRGVRVVALDLPGHGHSPRGSTMTVLDAAASVAETLDTMDIRPTVTIGHSFGGLLLAAAVATGRLDPGLAVSVDAPFTARGGHDRAEVQAEYQAARADRTEERLRAEKPHYGERDRQVEARAASRFDPATAAAIAAGPGGTWMPRPGSIVVRADPSHYVDDATAAALTASGVDVRSIPGAAHSVWYSHFDAFVAALPEVFDR</sequence>
<dbReference type="InterPro" id="IPR050266">
    <property type="entry name" value="AB_hydrolase_sf"/>
</dbReference>
<protein>
    <recommendedName>
        <fullName evidence="1">AB hydrolase-1 domain-containing protein</fullName>
    </recommendedName>
</protein>
<gene>
    <name evidence="2" type="ORF">GCM10009627_18300</name>
</gene>
<organism evidence="2 3">
    <name type="scientific">Curtobacterium herbarum</name>
    <dbReference type="NCBI Taxonomy" id="150122"/>
    <lineage>
        <taxon>Bacteria</taxon>
        <taxon>Bacillati</taxon>
        <taxon>Actinomycetota</taxon>
        <taxon>Actinomycetes</taxon>
        <taxon>Micrococcales</taxon>
        <taxon>Microbacteriaceae</taxon>
        <taxon>Curtobacterium</taxon>
    </lineage>
</organism>
<dbReference type="PANTHER" id="PTHR43798:SF33">
    <property type="entry name" value="HYDROLASE, PUTATIVE (AFU_ORTHOLOGUE AFUA_2G14860)-RELATED"/>
    <property type="match status" value="1"/>
</dbReference>
<evidence type="ECO:0000313" key="3">
    <source>
        <dbReference type="Proteomes" id="UP001501742"/>
    </source>
</evidence>
<dbReference type="InterPro" id="IPR000073">
    <property type="entry name" value="AB_hydrolase_1"/>
</dbReference>
<proteinExistence type="predicted"/>
<dbReference type="Pfam" id="PF12697">
    <property type="entry name" value="Abhydrolase_6"/>
    <property type="match status" value="1"/>
</dbReference>
<evidence type="ECO:0000313" key="2">
    <source>
        <dbReference type="EMBL" id="GAA1493484.1"/>
    </source>
</evidence>
<dbReference type="SUPFAM" id="SSF53474">
    <property type="entry name" value="alpha/beta-Hydrolases"/>
    <property type="match status" value="1"/>
</dbReference>
<keyword evidence="3" id="KW-1185">Reference proteome</keyword>
<dbReference type="PANTHER" id="PTHR43798">
    <property type="entry name" value="MONOACYLGLYCEROL LIPASE"/>
    <property type="match status" value="1"/>
</dbReference>
<feature type="domain" description="AB hydrolase-1" evidence="1">
    <location>
        <begin position="15"/>
        <end position="231"/>
    </location>
</feature>
<dbReference type="EMBL" id="BAAAJX010000006">
    <property type="protein sequence ID" value="GAA1493484.1"/>
    <property type="molecule type" value="Genomic_DNA"/>
</dbReference>
<dbReference type="RefSeq" id="WP_204608050.1">
    <property type="nucleotide sequence ID" value="NZ_BAAAJX010000006.1"/>
</dbReference>
<evidence type="ECO:0000259" key="1">
    <source>
        <dbReference type="Pfam" id="PF12697"/>
    </source>
</evidence>
<dbReference type="Proteomes" id="UP001501742">
    <property type="component" value="Unassembled WGS sequence"/>
</dbReference>
<accession>A0ABN1ZDV9</accession>
<reference evidence="2 3" key="1">
    <citation type="journal article" date="2019" name="Int. J. Syst. Evol. Microbiol.">
        <title>The Global Catalogue of Microorganisms (GCM) 10K type strain sequencing project: providing services to taxonomists for standard genome sequencing and annotation.</title>
        <authorList>
            <consortium name="The Broad Institute Genomics Platform"/>
            <consortium name="The Broad Institute Genome Sequencing Center for Infectious Disease"/>
            <person name="Wu L."/>
            <person name="Ma J."/>
        </authorList>
    </citation>
    <scope>NUCLEOTIDE SEQUENCE [LARGE SCALE GENOMIC DNA]</scope>
    <source>
        <strain evidence="2 3">JCM 12140</strain>
    </source>
</reference>